<sequence length="280" mass="32672">MSQLDMRQRPMPERTRQEAPKIFRALPAPIVRASPATNPSQFVIQQPTGPVVAPPGLLYIVGSHHQVGVPTERFAVDMELAHAHSPVLKRWTGQINPHGPYLNSWTVWNAEDITVRLLVRFFYTGAVEWCDDVPLMHATFSRPLADRFDHWIRLWVVADELRCRRLQSHLIFRITEEIKLQEAKMEQWGREMNPKERDSWTVMGMILTRAAVCASWLIRTALGVELEPFPLYPWAAYRDMDKLDKFERLEFLAMYLGMVCRDESQLGIMEHPEMRKFMVY</sequence>
<protein>
    <recommendedName>
        <fullName evidence="3">BTB domain-containing protein</fullName>
    </recommendedName>
</protein>
<accession>K1XWY2</accession>
<dbReference type="InParanoid" id="K1XWY2"/>
<dbReference type="KEGG" id="mbe:MBM_04841"/>
<evidence type="ECO:0000313" key="1">
    <source>
        <dbReference type="EMBL" id="EKD17264.1"/>
    </source>
</evidence>
<evidence type="ECO:0008006" key="3">
    <source>
        <dbReference type="Google" id="ProtNLM"/>
    </source>
</evidence>
<organism evidence="1 2">
    <name type="scientific">Marssonina brunnea f. sp. multigermtubi (strain MB_m1)</name>
    <name type="common">Marssonina leaf spot fungus</name>
    <dbReference type="NCBI Taxonomy" id="1072389"/>
    <lineage>
        <taxon>Eukaryota</taxon>
        <taxon>Fungi</taxon>
        <taxon>Dikarya</taxon>
        <taxon>Ascomycota</taxon>
        <taxon>Pezizomycotina</taxon>
        <taxon>Leotiomycetes</taxon>
        <taxon>Helotiales</taxon>
        <taxon>Drepanopezizaceae</taxon>
        <taxon>Drepanopeziza</taxon>
    </lineage>
</organism>
<dbReference type="OrthoDB" id="10275287at2759"/>
<gene>
    <name evidence="1" type="ORF">MBM_04841</name>
</gene>
<evidence type="ECO:0000313" key="2">
    <source>
        <dbReference type="Proteomes" id="UP000006753"/>
    </source>
</evidence>
<keyword evidence="2" id="KW-1185">Reference proteome</keyword>
<dbReference type="GeneID" id="18760776"/>
<dbReference type="RefSeq" id="XP_007292730.1">
    <property type="nucleotide sequence ID" value="XM_007292668.1"/>
</dbReference>
<name>K1XWY2_MARBU</name>
<dbReference type="Proteomes" id="UP000006753">
    <property type="component" value="Unassembled WGS sequence"/>
</dbReference>
<proteinExistence type="predicted"/>
<reference evidence="1 2" key="1">
    <citation type="journal article" date="2012" name="BMC Genomics">
        <title>Sequencing the genome of Marssonina brunnea reveals fungus-poplar co-evolution.</title>
        <authorList>
            <person name="Zhu S."/>
            <person name="Cao Y.-Z."/>
            <person name="Jiang C."/>
            <person name="Tan B.-Y."/>
            <person name="Wang Z."/>
            <person name="Feng S."/>
            <person name="Zhang L."/>
            <person name="Su X.-H."/>
            <person name="Brejova B."/>
            <person name="Vinar T."/>
            <person name="Xu M."/>
            <person name="Wang M.-X."/>
            <person name="Zhang S.-G."/>
            <person name="Huang M.-R."/>
            <person name="Wu R."/>
            <person name="Zhou Y."/>
        </authorList>
    </citation>
    <scope>NUCLEOTIDE SEQUENCE [LARGE SCALE GENOMIC DNA]</scope>
    <source>
        <strain evidence="1 2">MB_m1</strain>
    </source>
</reference>
<dbReference type="EMBL" id="JH921437">
    <property type="protein sequence ID" value="EKD17264.1"/>
    <property type="molecule type" value="Genomic_DNA"/>
</dbReference>
<dbReference type="HOGENOM" id="CLU_994261_0_0_1"/>
<dbReference type="AlphaFoldDB" id="K1XWY2"/>